<dbReference type="Gene3D" id="1.10.540.10">
    <property type="entry name" value="Acyl-CoA dehydrogenase/oxidase, N-terminal domain"/>
    <property type="match status" value="1"/>
</dbReference>
<feature type="domain" description="Acyl-CoA dehydrogenase/oxidase C-terminal" evidence="8">
    <location>
        <begin position="268"/>
        <end position="416"/>
    </location>
</feature>
<reference evidence="11 12" key="1">
    <citation type="journal article" date="2011" name="Proc. Natl. Acad. Sci. U.S.A.">
        <title>Niche of harmful alga Aureococcus anophagefferens revealed through ecogenomics.</title>
        <authorList>
            <person name="Gobler C.J."/>
            <person name="Berry D.L."/>
            <person name="Dyhrman S.T."/>
            <person name="Wilhelm S.W."/>
            <person name="Salamov A."/>
            <person name="Lobanov A.V."/>
            <person name="Zhang Y."/>
            <person name="Collier J.L."/>
            <person name="Wurch L.L."/>
            <person name="Kustka A.B."/>
            <person name="Dill B.D."/>
            <person name="Shah M."/>
            <person name="VerBerkmoes N.C."/>
            <person name="Kuo A."/>
            <person name="Terry A."/>
            <person name="Pangilinan J."/>
            <person name="Lindquist E.A."/>
            <person name="Lucas S."/>
            <person name="Paulsen I.T."/>
            <person name="Hattenrath-Lehmann T.K."/>
            <person name="Talmage S.C."/>
            <person name="Walker E.A."/>
            <person name="Koch F."/>
            <person name="Burson A.M."/>
            <person name="Marcoval M.A."/>
            <person name="Tang Y.Z."/>
            <person name="Lecleir G.R."/>
            <person name="Coyne K.J."/>
            <person name="Berg G.M."/>
            <person name="Bertrand E.M."/>
            <person name="Saito M.A."/>
            <person name="Gladyshev V.N."/>
            <person name="Grigoriev I.V."/>
        </authorList>
    </citation>
    <scope>NUCLEOTIDE SEQUENCE [LARGE SCALE GENOMIC DNA]</scope>
    <source>
        <strain evidence="12">CCMP 1984</strain>
    </source>
</reference>
<dbReference type="FunFam" id="1.10.540.10:FF:000009">
    <property type="entry name" value="Probable acyl-CoA dehydrogenase"/>
    <property type="match status" value="1"/>
</dbReference>
<evidence type="ECO:0008006" key="13">
    <source>
        <dbReference type="Google" id="ProtNLM"/>
    </source>
</evidence>
<organism evidence="12">
    <name type="scientific">Aureococcus anophagefferens</name>
    <name type="common">Harmful bloom alga</name>
    <dbReference type="NCBI Taxonomy" id="44056"/>
    <lineage>
        <taxon>Eukaryota</taxon>
        <taxon>Sar</taxon>
        <taxon>Stramenopiles</taxon>
        <taxon>Ochrophyta</taxon>
        <taxon>Pelagophyceae</taxon>
        <taxon>Pelagomonadales</taxon>
        <taxon>Pelagomonadaceae</taxon>
        <taxon>Aureococcus</taxon>
    </lineage>
</organism>
<evidence type="ECO:0000256" key="4">
    <source>
        <dbReference type="ARBA" id="ARBA00022827"/>
    </source>
</evidence>
<dbReference type="InterPro" id="IPR013786">
    <property type="entry name" value="AcylCoA_DH/ox_N"/>
</dbReference>
<evidence type="ECO:0000256" key="5">
    <source>
        <dbReference type="ARBA" id="ARBA00023002"/>
    </source>
</evidence>
<evidence type="ECO:0000313" key="12">
    <source>
        <dbReference type="Proteomes" id="UP000002729"/>
    </source>
</evidence>
<keyword evidence="5 7" id="KW-0560">Oxidoreductase</keyword>
<dbReference type="SUPFAM" id="SSF47203">
    <property type="entry name" value="Acyl-CoA dehydrogenase C-terminal domain-like"/>
    <property type="match status" value="1"/>
</dbReference>
<evidence type="ECO:0000256" key="7">
    <source>
        <dbReference type="RuleBase" id="RU362125"/>
    </source>
</evidence>
<dbReference type="FunFam" id="2.40.110.10:FF:000002">
    <property type="entry name" value="Acyl-CoA dehydrogenase fadE12"/>
    <property type="match status" value="1"/>
</dbReference>
<evidence type="ECO:0000256" key="6">
    <source>
        <dbReference type="ARBA" id="ARBA00049552"/>
    </source>
</evidence>
<name>F0Y620_AURAN</name>
<evidence type="ECO:0000259" key="9">
    <source>
        <dbReference type="Pfam" id="PF02770"/>
    </source>
</evidence>
<evidence type="ECO:0000259" key="10">
    <source>
        <dbReference type="Pfam" id="PF02771"/>
    </source>
</evidence>
<dbReference type="GeneID" id="20219954"/>
<feature type="domain" description="Acyl-CoA oxidase/dehydrogenase middle" evidence="9">
    <location>
        <begin position="161"/>
        <end position="255"/>
    </location>
</feature>
<dbReference type="EMBL" id="GL833125">
    <property type="protein sequence ID" value="EGB09695.1"/>
    <property type="molecule type" value="Genomic_DNA"/>
</dbReference>
<dbReference type="OrthoDB" id="434771at2759"/>
<dbReference type="PANTHER" id="PTHR43884:SF12">
    <property type="entry name" value="ISOVALERYL-COA DEHYDROGENASE, MITOCHONDRIAL-RELATED"/>
    <property type="match status" value="1"/>
</dbReference>
<dbReference type="FunFam" id="1.20.140.10:FF:000001">
    <property type="entry name" value="Acyl-CoA dehydrogenase"/>
    <property type="match status" value="1"/>
</dbReference>
<sequence length="421" mass="46438">MAARVLRRAGARRAFSAEPAPAYASERINAATAPTLMEIGCRDIFDEDHDAFRQMCRDFFANEVKPFHKEWEKAGEVPRELWTKAGDLGLLACMVPEAYGGLGTDCRFPAVVWEEQSYSGCTGPGFAMHSDIVAPYITNYGTEEQKQRILPKLVSGEWIGALGMTEPSAGSDFANIKTTAVKDGDDYVINGSKVFITNGWMADVTIVCAKTDASKGAHGVSLFLIEDGMKGFTKGNKLEKMGMKAQDTCELFFEDLRVPKSALLGEEGKGFYAVMSELPQERLLIADMGVSAAEAVFEWTRDYTMDRSAFKGKLSNLQVVGHKLAEMKTDICVGRAFVDNCIALHSQRKLDSVQASMAKYWCTDLQCKIADAGVQLHGGWGYMWEYDVCKAFVDGRVQPIYGGANEIMKELISRSITNPRH</sequence>
<gene>
    <name evidence="11" type="ORF">AURANDRAFT_24725</name>
</gene>
<dbReference type="AlphaFoldDB" id="F0Y620"/>
<dbReference type="Pfam" id="PF02770">
    <property type="entry name" value="Acyl-CoA_dh_M"/>
    <property type="match status" value="1"/>
</dbReference>
<proteinExistence type="inferred from homology"/>
<dbReference type="RefSeq" id="XP_009035739.1">
    <property type="nucleotide sequence ID" value="XM_009037491.1"/>
</dbReference>
<dbReference type="PANTHER" id="PTHR43884">
    <property type="entry name" value="ACYL-COA DEHYDROGENASE"/>
    <property type="match status" value="1"/>
</dbReference>
<dbReference type="Gene3D" id="2.40.110.10">
    <property type="entry name" value="Butyryl-CoA Dehydrogenase, subunit A, domain 2"/>
    <property type="match status" value="1"/>
</dbReference>
<dbReference type="InterPro" id="IPR037069">
    <property type="entry name" value="AcylCoA_DH/ox_N_sf"/>
</dbReference>
<dbReference type="eggNOG" id="KOG0141">
    <property type="taxonomic scope" value="Eukaryota"/>
</dbReference>
<dbReference type="InParanoid" id="F0Y620"/>
<keyword evidence="4 7" id="KW-0274">FAD</keyword>
<dbReference type="SUPFAM" id="SSF56645">
    <property type="entry name" value="Acyl-CoA dehydrogenase NM domain-like"/>
    <property type="match status" value="1"/>
</dbReference>
<dbReference type="Pfam" id="PF00441">
    <property type="entry name" value="Acyl-CoA_dh_1"/>
    <property type="match status" value="1"/>
</dbReference>
<comment type="cofactor">
    <cofactor evidence="1 7">
        <name>FAD</name>
        <dbReference type="ChEBI" id="CHEBI:57692"/>
    </cofactor>
</comment>
<dbReference type="InterPro" id="IPR036250">
    <property type="entry name" value="AcylCo_DH-like_C"/>
</dbReference>
<dbReference type="Proteomes" id="UP000002729">
    <property type="component" value="Unassembled WGS sequence"/>
</dbReference>
<dbReference type="Gene3D" id="1.20.140.10">
    <property type="entry name" value="Butyryl-CoA Dehydrogenase, subunit A, domain 3"/>
    <property type="match status" value="1"/>
</dbReference>
<comment type="catalytic activity">
    <reaction evidence="6">
        <text>(2S)-2-methylbutanoyl-CoA + oxidized [electron-transfer flavoprotein] + H(+) = (2E)-2-methylbut-2-enoyl-CoA + reduced [electron-transfer flavoprotein]</text>
        <dbReference type="Rhea" id="RHEA:48256"/>
        <dbReference type="Rhea" id="RHEA-COMP:10685"/>
        <dbReference type="Rhea" id="RHEA-COMP:10686"/>
        <dbReference type="ChEBI" id="CHEBI:15378"/>
        <dbReference type="ChEBI" id="CHEBI:57337"/>
        <dbReference type="ChEBI" id="CHEBI:57692"/>
        <dbReference type="ChEBI" id="CHEBI:58307"/>
        <dbReference type="ChEBI" id="CHEBI:88166"/>
    </reaction>
    <physiologicalReaction direction="left-to-right" evidence="6">
        <dbReference type="Rhea" id="RHEA:48257"/>
    </physiologicalReaction>
</comment>
<dbReference type="GO" id="GO:0003995">
    <property type="term" value="F:acyl-CoA dehydrogenase activity"/>
    <property type="evidence" value="ECO:0007669"/>
    <property type="project" value="InterPro"/>
</dbReference>
<evidence type="ECO:0000259" key="8">
    <source>
        <dbReference type="Pfam" id="PF00441"/>
    </source>
</evidence>
<comment type="similarity">
    <text evidence="2 7">Belongs to the acyl-CoA dehydrogenase family.</text>
</comment>
<keyword evidence="3 7" id="KW-0285">Flavoprotein</keyword>
<dbReference type="InterPro" id="IPR009075">
    <property type="entry name" value="AcylCo_DH/oxidase_C"/>
</dbReference>
<dbReference type="InterPro" id="IPR009100">
    <property type="entry name" value="AcylCoA_DH/oxidase_NM_dom_sf"/>
</dbReference>
<dbReference type="KEGG" id="aaf:AURANDRAFT_24725"/>
<keyword evidence="12" id="KW-1185">Reference proteome</keyword>
<dbReference type="InterPro" id="IPR046373">
    <property type="entry name" value="Acyl-CoA_Oxase/DH_mid-dom_sf"/>
</dbReference>
<accession>F0Y620</accession>
<evidence type="ECO:0000313" key="11">
    <source>
        <dbReference type="EMBL" id="EGB09695.1"/>
    </source>
</evidence>
<evidence type="ECO:0000256" key="3">
    <source>
        <dbReference type="ARBA" id="ARBA00022630"/>
    </source>
</evidence>
<dbReference type="Pfam" id="PF02771">
    <property type="entry name" value="Acyl-CoA_dh_N"/>
    <property type="match status" value="1"/>
</dbReference>
<feature type="domain" description="Acyl-CoA dehydrogenase/oxidase N-terminal" evidence="10">
    <location>
        <begin position="47"/>
        <end position="157"/>
    </location>
</feature>
<protein>
    <recommendedName>
        <fullName evidence="13">Acyl-CoA dehydrogenase</fullName>
    </recommendedName>
</protein>
<dbReference type="GO" id="GO:0050660">
    <property type="term" value="F:flavin adenine dinucleotide binding"/>
    <property type="evidence" value="ECO:0007669"/>
    <property type="project" value="InterPro"/>
</dbReference>
<dbReference type="InterPro" id="IPR006089">
    <property type="entry name" value="Acyl-CoA_DH_CS"/>
</dbReference>
<dbReference type="OMA" id="MWEYPVA"/>
<dbReference type="PROSITE" id="PS00073">
    <property type="entry name" value="ACYL_COA_DH_2"/>
    <property type="match status" value="1"/>
</dbReference>
<evidence type="ECO:0000256" key="2">
    <source>
        <dbReference type="ARBA" id="ARBA00009347"/>
    </source>
</evidence>
<dbReference type="InterPro" id="IPR006091">
    <property type="entry name" value="Acyl-CoA_Oxase/DH_mid-dom"/>
</dbReference>
<evidence type="ECO:0000256" key="1">
    <source>
        <dbReference type="ARBA" id="ARBA00001974"/>
    </source>
</evidence>